<evidence type="ECO:0000256" key="3">
    <source>
        <dbReference type="ARBA" id="ARBA00022692"/>
    </source>
</evidence>
<dbReference type="GO" id="GO:0015628">
    <property type="term" value="P:protein secretion by the type II secretion system"/>
    <property type="evidence" value="ECO:0007669"/>
    <property type="project" value="InterPro"/>
</dbReference>
<evidence type="ECO:0000256" key="6">
    <source>
        <dbReference type="SAM" id="Phobius"/>
    </source>
</evidence>
<keyword evidence="5 6" id="KW-0472">Membrane</keyword>
<evidence type="ECO:0000256" key="2">
    <source>
        <dbReference type="ARBA" id="ARBA00022481"/>
    </source>
</evidence>
<evidence type="ECO:0000313" key="7">
    <source>
        <dbReference type="EMBL" id="RLQ85352.1"/>
    </source>
</evidence>
<sequence>MVSRITAALAARYKAIQEKEKGFTLIELLVVVIIIGVLAAIAIPVYLGVQSNAKDSAVKADLTNLKTAAIAFQTDSPTQALPANIAALTATVKVDAGNYTTQPVFTAAGTPAKPTFCIQGTATNGKTWSVTESSSPVARACGVAP</sequence>
<dbReference type="Gene3D" id="3.30.700.10">
    <property type="entry name" value="Glycoprotein, Type 4 Pilin"/>
    <property type="match status" value="1"/>
</dbReference>
<dbReference type="Proteomes" id="UP000282460">
    <property type="component" value="Unassembled WGS sequence"/>
</dbReference>
<evidence type="ECO:0000256" key="5">
    <source>
        <dbReference type="ARBA" id="ARBA00023136"/>
    </source>
</evidence>
<dbReference type="AlphaFoldDB" id="A0A3L7JA18"/>
<evidence type="ECO:0000256" key="1">
    <source>
        <dbReference type="ARBA" id="ARBA00004167"/>
    </source>
</evidence>
<dbReference type="GO" id="GO:0016020">
    <property type="term" value="C:membrane"/>
    <property type="evidence" value="ECO:0007669"/>
    <property type="project" value="UniProtKB-SubCell"/>
</dbReference>
<dbReference type="PROSITE" id="PS00409">
    <property type="entry name" value="PROKAR_NTER_METHYL"/>
    <property type="match status" value="1"/>
</dbReference>
<dbReference type="SUPFAM" id="SSF54523">
    <property type="entry name" value="Pili subunits"/>
    <property type="match status" value="1"/>
</dbReference>
<dbReference type="OrthoDB" id="5007899at2"/>
<comment type="subcellular location">
    <subcellularLocation>
        <location evidence="1">Membrane</location>
        <topology evidence="1">Single-pass membrane protein</topology>
    </subcellularLocation>
</comment>
<evidence type="ECO:0000256" key="4">
    <source>
        <dbReference type="ARBA" id="ARBA00022989"/>
    </source>
</evidence>
<reference evidence="7 8" key="1">
    <citation type="submission" date="2018-10" db="EMBL/GenBank/DDBJ databases">
        <authorList>
            <person name="Li J."/>
        </authorList>
    </citation>
    <scope>NUCLEOTIDE SEQUENCE [LARGE SCALE GENOMIC DNA]</scope>
    <source>
        <strain evidence="7 8">ZD1-4</strain>
    </source>
</reference>
<dbReference type="PRINTS" id="PR00813">
    <property type="entry name" value="BCTERIALGSPG"/>
</dbReference>
<dbReference type="GO" id="GO:0015627">
    <property type="term" value="C:type II protein secretion system complex"/>
    <property type="evidence" value="ECO:0007669"/>
    <property type="project" value="InterPro"/>
</dbReference>
<dbReference type="RefSeq" id="WP_121657725.1">
    <property type="nucleotide sequence ID" value="NZ_BMEK01000001.1"/>
</dbReference>
<protein>
    <submittedName>
        <fullName evidence="7">Prepilin-type N-terminal cleavage/methylation domain-containing protein</fullName>
    </submittedName>
</protein>
<keyword evidence="2" id="KW-0488">Methylation</keyword>
<evidence type="ECO:0000313" key="8">
    <source>
        <dbReference type="Proteomes" id="UP000282460"/>
    </source>
</evidence>
<organism evidence="7 8">
    <name type="scientific">Mycetocola zhadangensis</name>
    <dbReference type="NCBI Taxonomy" id="1164595"/>
    <lineage>
        <taxon>Bacteria</taxon>
        <taxon>Bacillati</taxon>
        <taxon>Actinomycetota</taxon>
        <taxon>Actinomycetes</taxon>
        <taxon>Micrococcales</taxon>
        <taxon>Microbacteriaceae</taxon>
        <taxon>Mycetocola</taxon>
    </lineage>
</organism>
<dbReference type="Pfam" id="PF07963">
    <property type="entry name" value="N_methyl"/>
    <property type="match status" value="1"/>
</dbReference>
<dbReference type="InterPro" id="IPR000983">
    <property type="entry name" value="Bac_GSPG_pilin"/>
</dbReference>
<feature type="transmembrane region" description="Helical" evidence="6">
    <location>
        <begin position="22"/>
        <end position="47"/>
    </location>
</feature>
<keyword evidence="3 6" id="KW-0812">Transmembrane</keyword>
<accession>A0A3L7JA18</accession>
<dbReference type="PANTHER" id="PTHR30093">
    <property type="entry name" value="GENERAL SECRETION PATHWAY PROTEIN G"/>
    <property type="match status" value="1"/>
</dbReference>
<dbReference type="InterPro" id="IPR045584">
    <property type="entry name" value="Pilin-like"/>
</dbReference>
<name>A0A3L7JA18_9MICO</name>
<keyword evidence="4 6" id="KW-1133">Transmembrane helix</keyword>
<dbReference type="NCBIfam" id="TIGR02532">
    <property type="entry name" value="IV_pilin_GFxxxE"/>
    <property type="match status" value="1"/>
</dbReference>
<dbReference type="PANTHER" id="PTHR30093:SF44">
    <property type="entry name" value="TYPE II SECRETION SYSTEM CORE PROTEIN G"/>
    <property type="match status" value="1"/>
</dbReference>
<gene>
    <name evidence="7" type="ORF">D9V28_00190</name>
</gene>
<comment type="caution">
    <text evidence="7">The sequence shown here is derived from an EMBL/GenBank/DDBJ whole genome shotgun (WGS) entry which is preliminary data.</text>
</comment>
<dbReference type="InterPro" id="IPR012902">
    <property type="entry name" value="N_methyl_site"/>
</dbReference>
<dbReference type="EMBL" id="RCWJ01000001">
    <property type="protein sequence ID" value="RLQ85352.1"/>
    <property type="molecule type" value="Genomic_DNA"/>
</dbReference>
<keyword evidence="8" id="KW-1185">Reference proteome</keyword>
<proteinExistence type="predicted"/>